<name>A0ACC2NJU9_9HYME</name>
<dbReference type="EMBL" id="CM056743">
    <property type="protein sequence ID" value="KAJ8671529.1"/>
    <property type="molecule type" value="Genomic_DNA"/>
</dbReference>
<organism evidence="1 2">
    <name type="scientific">Eretmocerus hayati</name>
    <dbReference type="NCBI Taxonomy" id="131215"/>
    <lineage>
        <taxon>Eukaryota</taxon>
        <taxon>Metazoa</taxon>
        <taxon>Ecdysozoa</taxon>
        <taxon>Arthropoda</taxon>
        <taxon>Hexapoda</taxon>
        <taxon>Insecta</taxon>
        <taxon>Pterygota</taxon>
        <taxon>Neoptera</taxon>
        <taxon>Endopterygota</taxon>
        <taxon>Hymenoptera</taxon>
        <taxon>Apocrita</taxon>
        <taxon>Proctotrupomorpha</taxon>
        <taxon>Chalcidoidea</taxon>
        <taxon>Aphelinidae</taxon>
        <taxon>Aphelininae</taxon>
        <taxon>Eretmocerus</taxon>
    </lineage>
</organism>
<gene>
    <name evidence="1" type="ORF">QAD02_002788</name>
</gene>
<comment type="caution">
    <text evidence="1">The sequence shown here is derived from an EMBL/GenBank/DDBJ whole genome shotgun (WGS) entry which is preliminary data.</text>
</comment>
<proteinExistence type="predicted"/>
<accession>A0ACC2NJU9</accession>
<evidence type="ECO:0000313" key="1">
    <source>
        <dbReference type="EMBL" id="KAJ8671529.1"/>
    </source>
</evidence>
<sequence length="125" mass="14658">MITGKISEDEKATFWDNLQDGSERHYHLFFQYCPVQCTKNILEALNLLLASYFIFNESYPLEGTCFLEMLQRRYLEICPVNATKSRRQRLSAKVTTMINNLKVFKEKGNKNCQVKSDLFNFAIRS</sequence>
<dbReference type="Proteomes" id="UP001239111">
    <property type="component" value="Chromosome 3"/>
</dbReference>
<keyword evidence="2" id="KW-1185">Reference proteome</keyword>
<protein>
    <submittedName>
        <fullName evidence="1">Uncharacterized protein</fullName>
    </submittedName>
</protein>
<reference evidence="1" key="1">
    <citation type="submission" date="2023-04" db="EMBL/GenBank/DDBJ databases">
        <title>A chromosome-level genome assembly of the parasitoid wasp Eretmocerus hayati.</title>
        <authorList>
            <person name="Zhong Y."/>
            <person name="Liu S."/>
            <person name="Liu Y."/>
        </authorList>
    </citation>
    <scope>NUCLEOTIDE SEQUENCE</scope>
    <source>
        <strain evidence="1">ZJU_SS_LIU_2023</strain>
    </source>
</reference>
<evidence type="ECO:0000313" key="2">
    <source>
        <dbReference type="Proteomes" id="UP001239111"/>
    </source>
</evidence>